<feature type="chain" id="PRO_5013964334" description="Outer membrane protein beta-barrel domain-containing protein" evidence="1">
    <location>
        <begin position="21"/>
        <end position="347"/>
    </location>
</feature>
<evidence type="ECO:0000256" key="1">
    <source>
        <dbReference type="SAM" id="SignalP"/>
    </source>
</evidence>
<dbReference type="OrthoDB" id="9775382at2"/>
<protein>
    <recommendedName>
        <fullName evidence="4">Outer membrane protein beta-barrel domain-containing protein</fullName>
    </recommendedName>
</protein>
<evidence type="ECO:0000313" key="2">
    <source>
        <dbReference type="EMBL" id="SOS75256.1"/>
    </source>
</evidence>
<accession>A0A2H1YIB8</accession>
<sequence>MKKITLIILAIFTTVSTVKAQELETILLAKKDAEKLTEAYISPAMKGLIYSMNNGWYHTAKVHKKFGFDITIGANASLVPSKDEVFNLTTLNLSKNTTVVNGVTSSSTVAGSKENALAKLKYETTIKGQKVSAKFTLPEGIKEDLPISAIPAPAVQIGVGLPFKLEAIVRYVPEVGSDEVKGNLLGFGLKKEITSLFGPMEKTPLHVSIVAGYTKMTVDYSMDIINENIRATNAITEFQLNSYTVQAIASINFPFINFYGGAGYNGGTTKLKIKADTDFIASYQLENFPAINVEENLEKNPVSLNQKTNGFNATIGTRLSLGFFKIFGSYTLQEYNTINAGIAFSFR</sequence>
<proteinExistence type="predicted"/>
<feature type="signal peptide" evidence="1">
    <location>
        <begin position="1"/>
        <end position="20"/>
    </location>
</feature>
<dbReference type="EMBL" id="OENF01000039">
    <property type="protein sequence ID" value="SOS75256.1"/>
    <property type="molecule type" value="Genomic_DNA"/>
</dbReference>
<keyword evidence="1" id="KW-0732">Signal</keyword>
<evidence type="ECO:0008006" key="4">
    <source>
        <dbReference type="Google" id="ProtNLM"/>
    </source>
</evidence>
<organism evidence="2 3">
    <name type="scientific">Tenacibaculum piscium</name>
    <dbReference type="NCBI Taxonomy" id="1458515"/>
    <lineage>
        <taxon>Bacteria</taxon>
        <taxon>Pseudomonadati</taxon>
        <taxon>Bacteroidota</taxon>
        <taxon>Flavobacteriia</taxon>
        <taxon>Flavobacteriales</taxon>
        <taxon>Flavobacteriaceae</taxon>
        <taxon>Tenacibaculum</taxon>
    </lineage>
</organism>
<dbReference type="InterPro" id="IPR046495">
    <property type="entry name" value="DUF6588"/>
</dbReference>
<gene>
    <name evidence="2" type="ORF">TNO020_440026</name>
</gene>
<evidence type="ECO:0000313" key="3">
    <source>
        <dbReference type="Proteomes" id="UP000234211"/>
    </source>
</evidence>
<name>A0A2H1YIB8_9FLAO</name>
<dbReference type="Pfam" id="PF20230">
    <property type="entry name" value="DUF6588"/>
    <property type="match status" value="1"/>
</dbReference>
<dbReference type="AlphaFoldDB" id="A0A2H1YIB8"/>
<keyword evidence="3" id="KW-1185">Reference proteome</keyword>
<dbReference type="RefSeq" id="WP_101917901.1">
    <property type="nucleotide sequence ID" value="NZ_OENF01000039.1"/>
</dbReference>
<dbReference type="Proteomes" id="UP000234211">
    <property type="component" value="Unassembled WGS sequence"/>
</dbReference>
<reference evidence="3" key="1">
    <citation type="submission" date="2017-11" db="EMBL/GenBank/DDBJ databases">
        <authorList>
            <person name="Duchaud E."/>
        </authorList>
    </citation>
    <scope>NUCLEOTIDE SEQUENCE [LARGE SCALE GENOMIC DNA]</scope>
    <source>
        <strain evidence="3">Tenacibaculum sp. TNO020</strain>
    </source>
</reference>